<dbReference type="InterPro" id="IPR050570">
    <property type="entry name" value="Cell_wall_metabolism_enzyme"/>
</dbReference>
<dbReference type="Gene3D" id="2.70.70.10">
    <property type="entry name" value="Glucose Permease (Domain IIA)"/>
    <property type="match status" value="1"/>
</dbReference>
<dbReference type="PANTHER" id="PTHR21666">
    <property type="entry name" value="PEPTIDASE-RELATED"/>
    <property type="match status" value="1"/>
</dbReference>
<dbReference type="Pfam" id="PF01551">
    <property type="entry name" value="Peptidase_M23"/>
    <property type="match status" value="1"/>
</dbReference>
<accession>A0ABW3AFL0</accession>
<dbReference type="CDD" id="cd12797">
    <property type="entry name" value="M23_peptidase"/>
    <property type="match status" value="1"/>
</dbReference>
<gene>
    <name evidence="2" type="ORF">ACFQ0P_03145</name>
</gene>
<dbReference type="InterPro" id="IPR016047">
    <property type="entry name" value="M23ase_b-sheet_dom"/>
</dbReference>
<sequence>MPEGLGNPVVVDFPLRGENWIAVTTPVARVPSHGVDVLGQRYAYDFVKVDERPGLHVHPGSALVTATVGGRTTDCYAWGAEVVAPFEGEVVAAVDGVAERGWINPLREAARGIWTGLTYRPAKIPSILGNHVILRRGDVHAGFAHLAPGTVTVTEGDRVDAGAVLGRVGHTGNSTSPHLHFQLMDSADLTVAQGIACAFRAYEVREGDRWRLVEAGFPGPRERLRSVAT</sequence>
<evidence type="ECO:0000313" key="3">
    <source>
        <dbReference type="Proteomes" id="UP001597055"/>
    </source>
</evidence>
<keyword evidence="3" id="KW-1185">Reference proteome</keyword>
<dbReference type="EMBL" id="JBHTII010000001">
    <property type="protein sequence ID" value="MFD0789381.1"/>
    <property type="molecule type" value="Genomic_DNA"/>
</dbReference>
<protein>
    <submittedName>
        <fullName evidence="2">Peptidoglycan DD-metalloendopeptidase family protein</fullName>
    </submittedName>
</protein>
<reference evidence="3" key="1">
    <citation type="journal article" date="2019" name="Int. J. Syst. Evol. Microbiol.">
        <title>The Global Catalogue of Microorganisms (GCM) 10K type strain sequencing project: providing services to taxonomists for standard genome sequencing and annotation.</title>
        <authorList>
            <consortium name="The Broad Institute Genomics Platform"/>
            <consortium name="The Broad Institute Genome Sequencing Center for Infectious Disease"/>
            <person name="Wu L."/>
            <person name="Ma J."/>
        </authorList>
    </citation>
    <scope>NUCLEOTIDE SEQUENCE [LARGE SCALE GENOMIC DNA]</scope>
    <source>
        <strain evidence="3">CCUG 54523</strain>
    </source>
</reference>
<organism evidence="2 3">
    <name type="scientific">Microbacterium insulae</name>
    <dbReference type="NCBI Taxonomy" id="483014"/>
    <lineage>
        <taxon>Bacteria</taxon>
        <taxon>Bacillati</taxon>
        <taxon>Actinomycetota</taxon>
        <taxon>Actinomycetes</taxon>
        <taxon>Micrococcales</taxon>
        <taxon>Microbacteriaceae</taxon>
        <taxon>Microbacterium</taxon>
    </lineage>
</organism>
<dbReference type="InterPro" id="IPR011055">
    <property type="entry name" value="Dup_hybrid_motif"/>
</dbReference>
<feature type="domain" description="M23ase beta-sheet core" evidence="1">
    <location>
        <begin position="104"/>
        <end position="185"/>
    </location>
</feature>
<proteinExistence type="predicted"/>
<name>A0ABW3AFL0_9MICO</name>
<dbReference type="RefSeq" id="WP_204980315.1">
    <property type="nucleotide sequence ID" value="NZ_JBHTII010000001.1"/>
</dbReference>
<dbReference type="Proteomes" id="UP001597055">
    <property type="component" value="Unassembled WGS sequence"/>
</dbReference>
<evidence type="ECO:0000313" key="2">
    <source>
        <dbReference type="EMBL" id="MFD0789381.1"/>
    </source>
</evidence>
<dbReference type="SUPFAM" id="SSF51261">
    <property type="entry name" value="Duplicated hybrid motif"/>
    <property type="match status" value="1"/>
</dbReference>
<comment type="caution">
    <text evidence="2">The sequence shown here is derived from an EMBL/GenBank/DDBJ whole genome shotgun (WGS) entry which is preliminary data.</text>
</comment>
<dbReference type="PANTHER" id="PTHR21666:SF270">
    <property type="entry name" value="MUREIN HYDROLASE ACTIVATOR ENVC"/>
    <property type="match status" value="1"/>
</dbReference>
<evidence type="ECO:0000259" key="1">
    <source>
        <dbReference type="Pfam" id="PF01551"/>
    </source>
</evidence>